<evidence type="ECO:0000313" key="1">
    <source>
        <dbReference type="EMBL" id="OMO87922.1"/>
    </source>
</evidence>
<accession>A0A1R3IZB1</accession>
<dbReference type="EMBL" id="AWWV01009135">
    <property type="protein sequence ID" value="OMO87922.1"/>
    <property type="molecule type" value="Genomic_DNA"/>
</dbReference>
<sequence>MAGDILGKQNLGYLAQLEKVAKAE</sequence>
<comment type="caution">
    <text evidence="1">The sequence shown here is derived from an EMBL/GenBank/DDBJ whole genome shotgun (WGS) entry which is preliminary data.</text>
</comment>
<gene>
    <name evidence="1" type="ORF">CCACVL1_08652</name>
</gene>
<proteinExistence type="predicted"/>
<dbReference type="Proteomes" id="UP000188268">
    <property type="component" value="Unassembled WGS sequence"/>
</dbReference>
<evidence type="ECO:0000313" key="2">
    <source>
        <dbReference type="Proteomes" id="UP000188268"/>
    </source>
</evidence>
<organism evidence="1 2">
    <name type="scientific">Corchorus capsularis</name>
    <name type="common">Jute</name>
    <dbReference type="NCBI Taxonomy" id="210143"/>
    <lineage>
        <taxon>Eukaryota</taxon>
        <taxon>Viridiplantae</taxon>
        <taxon>Streptophyta</taxon>
        <taxon>Embryophyta</taxon>
        <taxon>Tracheophyta</taxon>
        <taxon>Spermatophyta</taxon>
        <taxon>Magnoliopsida</taxon>
        <taxon>eudicotyledons</taxon>
        <taxon>Gunneridae</taxon>
        <taxon>Pentapetalae</taxon>
        <taxon>rosids</taxon>
        <taxon>malvids</taxon>
        <taxon>Malvales</taxon>
        <taxon>Malvaceae</taxon>
        <taxon>Grewioideae</taxon>
        <taxon>Apeibeae</taxon>
        <taxon>Corchorus</taxon>
    </lineage>
</organism>
<protein>
    <submittedName>
        <fullName evidence="1">Uncharacterized protein</fullName>
    </submittedName>
</protein>
<reference evidence="1 2" key="1">
    <citation type="submission" date="2013-09" db="EMBL/GenBank/DDBJ databases">
        <title>Corchorus capsularis genome sequencing.</title>
        <authorList>
            <person name="Alam M."/>
            <person name="Haque M.S."/>
            <person name="Islam M.S."/>
            <person name="Emdad E.M."/>
            <person name="Islam M.M."/>
            <person name="Ahmed B."/>
            <person name="Halim A."/>
            <person name="Hossen Q.M.M."/>
            <person name="Hossain M.Z."/>
            <person name="Ahmed R."/>
            <person name="Khan M.M."/>
            <person name="Islam R."/>
            <person name="Rashid M.M."/>
            <person name="Khan S.A."/>
            <person name="Rahman M.S."/>
            <person name="Alam M."/>
        </authorList>
    </citation>
    <scope>NUCLEOTIDE SEQUENCE [LARGE SCALE GENOMIC DNA]</scope>
    <source>
        <strain evidence="2">cv. CVL-1</strain>
        <tissue evidence="1">Whole seedling</tissue>
    </source>
</reference>
<dbReference type="AlphaFoldDB" id="A0A1R3IZB1"/>
<keyword evidence="2" id="KW-1185">Reference proteome</keyword>
<name>A0A1R3IZB1_COCAP</name>
<dbReference type="Gramene" id="OMO87922">
    <property type="protein sequence ID" value="OMO87922"/>
    <property type="gene ID" value="CCACVL1_08652"/>
</dbReference>